<evidence type="ECO:0000259" key="7">
    <source>
        <dbReference type="Pfam" id="PF04542"/>
    </source>
</evidence>
<dbReference type="InterPro" id="IPR039425">
    <property type="entry name" value="RNA_pol_sigma-70-like"/>
</dbReference>
<feature type="domain" description="RNA polymerase sigma factor 70 region 4 type 2" evidence="8">
    <location>
        <begin position="105"/>
        <end position="156"/>
    </location>
</feature>
<feature type="domain" description="RNA polymerase sigma-70 region 2" evidence="7">
    <location>
        <begin position="17"/>
        <end position="78"/>
    </location>
</feature>
<dbReference type="RefSeq" id="WP_254738080.1">
    <property type="nucleotide sequence ID" value="NZ_JANCLU010000001.1"/>
</dbReference>
<name>A0ABT1L759_9HYPH</name>
<dbReference type="InterPro" id="IPR013325">
    <property type="entry name" value="RNA_pol_sigma_r2"/>
</dbReference>
<dbReference type="InterPro" id="IPR036388">
    <property type="entry name" value="WH-like_DNA-bd_sf"/>
</dbReference>
<dbReference type="NCBIfam" id="NF009199">
    <property type="entry name" value="PRK12547.1"/>
    <property type="match status" value="1"/>
</dbReference>
<proteinExistence type="inferred from homology"/>
<dbReference type="EMBL" id="JANCLU010000001">
    <property type="protein sequence ID" value="MCP8937279.1"/>
    <property type="molecule type" value="Genomic_DNA"/>
</dbReference>
<evidence type="ECO:0000256" key="6">
    <source>
        <dbReference type="RuleBase" id="RU000716"/>
    </source>
</evidence>
<dbReference type="Gene3D" id="1.10.1740.10">
    <property type="match status" value="1"/>
</dbReference>
<accession>A0ABT1L759</accession>
<protein>
    <recommendedName>
        <fullName evidence="6">RNA polymerase sigma factor</fullName>
    </recommendedName>
</protein>
<dbReference type="InterPro" id="IPR007627">
    <property type="entry name" value="RNA_pol_sigma70_r2"/>
</dbReference>
<dbReference type="PANTHER" id="PTHR43133:SF25">
    <property type="entry name" value="RNA POLYMERASE SIGMA FACTOR RFAY-RELATED"/>
    <property type="match status" value="1"/>
</dbReference>
<evidence type="ECO:0000256" key="3">
    <source>
        <dbReference type="ARBA" id="ARBA00023082"/>
    </source>
</evidence>
<dbReference type="PANTHER" id="PTHR43133">
    <property type="entry name" value="RNA POLYMERASE ECF-TYPE SIGMA FACTO"/>
    <property type="match status" value="1"/>
</dbReference>
<dbReference type="NCBIfam" id="TIGR02937">
    <property type="entry name" value="sigma70-ECF"/>
    <property type="match status" value="1"/>
</dbReference>
<dbReference type="Gene3D" id="1.10.10.10">
    <property type="entry name" value="Winged helix-like DNA-binding domain superfamily/Winged helix DNA-binding domain"/>
    <property type="match status" value="1"/>
</dbReference>
<dbReference type="SUPFAM" id="SSF88946">
    <property type="entry name" value="Sigma2 domain of RNA polymerase sigma factors"/>
    <property type="match status" value="1"/>
</dbReference>
<evidence type="ECO:0000259" key="8">
    <source>
        <dbReference type="Pfam" id="PF08281"/>
    </source>
</evidence>
<evidence type="ECO:0000256" key="1">
    <source>
        <dbReference type="ARBA" id="ARBA00010641"/>
    </source>
</evidence>
<evidence type="ECO:0000256" key="5">
    <source>
        <dbReference type="ARBA" id="ARBA00023163"/>
    </source>
</evidence>
<dbReference type="Pfam" id="PF04542">
    <property type="entry name" value="Sigma70_r2"/>
    <property type="match status" value="1"/>
</dbReference>
<gene>
    <name evidence="9" type="ORF">NK718_02020</name>
</gene>
<dbReference type="Proteomes" id="UP001205890">
    <property type="component" value="Unassembled WGS sequence"/>
</dbReference>
<evidence type="ECO:0000256" key="4">
    <source>
        <dbReference type="ARBA" id="ARBA00023125"/>
    </source>
</evidence>
<comment type="caution">
    <text evidence="9">The sequence shown here is derived from an EMBL/GenBank/DDBJ whole genome shotgun (WGS) entry which is preliminary data.</text>
</comment>
<dbReference type="Pfam" id="PF08281">
    <property type="entry name" value="Sigma70_r4_2"/>
    <property type="match status" value="1"/>
</dbReference>
<dbReference type="CDD" id="cd06171">
    <property type="entry name" value="Sigma70_r4"/>
    <property type="match status" value="1"/>
</dbReference>
<evidence type="ECO:0000313" key="10">
    <source>
        <dbReference type="Proteomes" id="UP001205890"/>
    </source>
</evidence>
<keyword evidence="3 6" id="KW-0731">Sigma factor</keyword>
<dbReference type="InterPro" id="IPR013324">
    <property type="entry name" value="RNA_pol_sigma_r3/r4-like"/>
</dbReference>
<keyword evidence="4 6" id="KW-0238">DNA-binding</keyword>
<dbReference type="InterPro" id="IPR013249">
    <property type="entry name" value="RNA_pol_sigma70_r4_t2"/>
</dbReference>
<evidence type="ECO:0000313" key="9">
    <source>
        <dbReference type="EMBL" id="MCP8937279.1"/>
    </source>
</evidence>
<keyword evidence="5 6" id="KW-0804">Transcription</keyword>
<keyword evidence="2 6" id="KW-0805">Transcription regulation</keyword>
<dbReference type="InterPro" id="IPR014284">
    <property type="entry name" value="RNA_pol_sigma-70_dom"/>
</dbReference>
<dbReference type="PROSITE" id="PS01063">
    <property type="entry name" value="SIGMA70_ECF"/>
    <property type="match status" value="1"/>
</dbReference>
<dbReference type="InterPro" id="IPR000838">
    <property type="entry name" value="RNA_pol_sigma70_ECF_CS"/>
</dbReference>
<keyword evidence="10" id="KW-1185">Reference proteome</keyword>
<comment type="similarity">
    <text evidence="1 6">Belongs to the sigma-70 factor family. ECF subfamily.</text>
</comment>
<reference evidence="9 10" key="1">
    <citation type="submission" date="2022-07" db="EMBL/GenBank/DDBJ databases">
        <authorList>
            <person name="Li W.-J."/>
            <person name="Deng Q.-Q."/>
        </authorList>
    </citation>
    <scope>NUCLEOTIDE SEQUENCE [LARGE SCALE GENOMIC DNA]</scope>
    <source>
        <strain evidence="9 10">SYSU M60028</strain>
    </source>
</reference>
<dbReference type="SUPFAM" id="SSF88659">
    <property type="entry name" value="Sigma3 and sigma4 domains of RNA polymerase sigma factors"/>
    <property type="match status" value="1"/>
</dbReference>
<sequence>MSSISSGIKAELLAAIPSLRAFAMSLSGNIDRADDLVQETLVKAWSNLGSFTEGTNMSAWLFTILRNLFYSEYRKRRREVADPEGQIAGRLASAPSQNAHMDFLDFREAMGQLSPDQREALILVGASGMSYEEAAEICGCAVGTMKSRVNRARNRLAELLAIAGPNEDLSSEAQWRSAIGEHMPLMRAVGE</sequence>
<evidence type="ECO:0000256" key="2">
    <source>
        <dbReference type="ARBA" id="ARBA00023015"/>
    </source>
</evidence>
<organism evidence="9 10">
    <name type="scientific">Alsobacter ponti</name>
    <dbReference type="NCBI Taxonomy" id="2962936"/>
    <lineage>
        <taxon>Bacteria</taxon>
        <taxon>Pseudomonadati</taxon>
        <taxon>Pseudomonadota</taxon>
        <taxon>Alphaproteobacteria</taxon>
        <taxon>Hyphomicrobiales</taxon>
        <taxon>Alsobacteraceae</taxon>
        <taxon>Alsobacter</taxon>
    </lineage>
</organism>